<evidence type="ECO:0000313" key="2">
    <source>
        <dbReference type="EMBL" id="MFC4587598.1"/>
    </source>
</evidence>
<evidence type="ECO:0008006" key="4">
    <source>
        <dbReference type="Google" id="ProtNLM"/>
    </source>
</evidence>
<keyword evidence="1" id="KW-0472">Membrane</keyword>
<dbReference type="EMBL" id="JBHSFN010000009">
    <property type="protein sequence ID" value="MFC4587598.1"/>
    <property type="molecule type" value="Genomic_DNA"/>
</dbReference>
<gene>
    <name evidence="2" type="ORF">ACFO8L_16000</name>
</gene>
<evidence type="ECO:0000256" key="1">
    <source>
        <dbReference type="SAM" id="Phobius"/>
    </source>
</evidence>
<dbReference type="Proteomes" id="UP001595891">
    <property type="component" value="Unassembled WGS sequence"/>
</dbReference>
<organism evidence="2 3">
    <name type="scientific">Sphaerisporangium corydalis</name>
    <dbReference type="NCBI Taxonomy" id="1441875"/>
    <lineage>
        <taxon>Bacteria</taxon>
        <taxon>Bacillati</taxon>
        <taxon>Actinomycetota</taxon>
        <taxon>Actinomycetes</taxon>
        <taxon>Streptosporangiales</taxon>
        <taxon>Streptosporangiaceae</taxon>
        <taxon>Sphaerisporangium</taxon>
    </lineage>
</organism>
<accession>A0ABV9EE09</accession>
<keyword evidence="1" id="KW-0812">Transmembrane</keyword>
<dbReference type="RefSeq" id="WP_262840521.1">
    <property type="nucleotide sequence ID" value="NZ_JANZYP010000001.1"/>
</dbReference>
<evidence type="ECO:0000313" key="3">
    <source>
        <dbReference type="Proteomes" id="UP001595891"/>
    </source>
</evidence>
<feature type="transmembrane region" description="Helical" evidence="1">
    <location>
        <begin position="155"/>
        <end position="174"/>
    </location>
</feature>
<reference evidence="3" key="1">
    <citation type="journal article" date="2019" name="Int. J. Syst. Evol. Microbiol.">
        <title>The Global Catalogue of Microorganisms (GCM) 10K type strain sequencing project: providing services to taxonomists for standard genome sequencing and annotation.</title>
        <authorList>
            <consortium name="The Broad Institute Genomics Platform"/>
            <consortium name="The Broad Institute Genome Sequencing Center for Infectious Disease"/>
            <person name="Wu L."/>
            <person name="Ma J."/>
        </authorList>
    </citation>
    <scope>NUCLEOTIDE SEQUENCE [LARGE SCALE GENOMIC DNA]</scope>
    <source>
        <strain evidence="3">CCUG 49560</strain>
    </source>
</reference>
<keyword evidence="1" id="KW-1133">Transmembrane helix</keyword>
<proteinExistence type="predicted"/>
<feature type="transmembrane region" description="Helical" evidence="1">
    <location>
        <begin position="44"/>
        <end position="61"/>
    </location>
</feature>
<protein>
    <recommendedName>
        <fullName evidence="4">DUF2029 domain-containing protein</fullName>
    </recommendedName>
</protein>
<feature type="transmembrane region" description="Helical" evidence="1">
    <location>
        <begin position="82"/>
        <end position="99"/>
    </location>
</feature>
<feature type="transmembrane region" description="Helical" evidence="1">
    <location>
        <begin position="105"/>
        <end position="124"/>
    </location>
</feature>
<sequence>MERAHLESAAATYSYLRGLLSIPVGVLFILAGLSNLEWGPLRQVWVFGAAVLAAGVAYLLITRYYTHHYGRVTPSTRAQVKAVIATIVCALVVTGGLQADWSLDLPVNGTAIAFALVMAANYAIPVGLRAHHMVICGALLVAGLLPLWGDVGPDYKINVGLMLMGVATIAAGIFDHGALKRTFGAPKDLNPGNSNAGI</sequence>
<keyword evidence="3" id="KW-1185">Reference proteome</keyword>
<feature type="transmembrane region" description="Helical" evidence="1">
    <location>
        <begin position="12"/>
        <end position="32"/>
    </location>
</feature>
<comment type="caution">
    <text evidence="2">The sequence shown here is derived from an EMBL/GenBank/DDBJ whole genome shotgun (WGS) entry which is preliminary data.</text>
</comment>
<feature type="transmembrane region" description="Helical" evidence="1">
    <location>
        <begin position="131"/>
        <end position="149"/>
    </location>
</feature>
<name>A0ABV9EE09_9ACTN</name>